<feature type="transmembrane region" description="Helical" evidence="6">
    <location>
        <begin position="206"/>
        <end position="228"/>
    </location>
</feature>
<evidence type="ECO:0000313" key="8">
    <source>
        <dbReference type="EMBL" id="SPO40773.1"/>
    </source>
</evidence>
<dbReference type="FunFam" id="1.20.1250.20:FF:000013">
    <property type="entry name" value="MFS general substrate transporter"/>
    <property type="match status" value="1"/>
</dbReference>
<feature type="domain" description="Major facilitator superfamily (MFS) profile" evidence="7">
    <location>
        <begin position="1"/>
        <end position="520"/>
    </location>
</feature>
<evidence type="ECO:0000256" key="6">
    <source>
        <dbReference type="SAM" id="Phobius"/>
    </source>
</evidence>
<keyword evidence="5 6" id="KW-0472">Membrane</keyword>
<dbReference type="AlphaFoldDB" id="A0A5C3F8I3"/>
<feature type="transmembrane region" description="Helical" evidence="6">
    <location>
        <begin position="343"/>
        <end position="362"/>
    </location>
</feature>
<keyword evidence="3 6" id="KW-0812">Transmembrane</keyword>
<evidence type="ECO:0000256" key="3">
    <source>
        <dbReference type="ARBA" id="ARBA00022692"/>
    </source>
</evidence>
<feature type="transmembrane region" description="Helical" evidence="6">
    <location>
        <begin position="503"/>
        <end position="523"/>
    </location>
</feature>
<dbReference type="GO" id="GO:0016020">
    <property type="term" value="C:membrane"/>
    <property type="evidence" value="ECO:0007669"/>
    <property type="project" value="UniProtKB-SubCell"/>
</dbReference>
<dbReference type="Pfam" id="PF07690">
    <property type="entry name" value="MFS_1"/>
    <property type="match status" value="1"/>
</dbReference>
<name>A0A5C3F8I3_9BASI</name>
<dbReference type="PROSITE" id="PS50850">
    <property type="entry name" value="MFS"/>
    <property type="match status" value="1"/>
</dbReference>
<feature type="transmembrane region" description="Helical" evidence="6">
    <location>
        <begin position="138"/>
        <end position="161"/>
    </location>
</feature>
<dbReference type="PANTHER" id="PTHR43791:SF67">
    <property type="entry name" value="TRANSPORTER, PUTATIVE (AFU_ORTHOLOGUE AFUA_3G04010)-RELATED"/>
    <property type="match status" value="1"/>
</dbReference>
<dbReference type="Proteomes" id="UP000323386">
    <property type="component" value="Unassembled WGS sequence"/>
</dbReference>
<feature type="transmembrane region" description="Helical" evidence="6">
    <location>
        <begin position="470"/>
        <end position="491"/>
    </location>
</feature>
<protein>
    <submittedName>
        <fullName evidence="8">Related to allantoate permease</fullName>
    </submittedName>
</protein>
<evidence type="ECO:0000256" key="2">
    <source>
        <dbReference type="ARBA" id="ARBA00022448"/>
    </source>
</evidence>
<dbReference type="SUPFAM" id="SSF103473">
    <property type="entry name" value="MFS general substrate transporter"/>
    <property type="match status" value="1"/>
</dbReference>
<keyword evidence="9" id="KW-1185">Reference proteome</keyword>
<feature type="transmembrane region" description="Helical" evidence="6">
    <location>
        <begin position="113"/>
        <end position="132"/>
    </location>
</feature>
<dbReference type="FunFam" id="1.20.1250.20:FF:000018">
    <property type="entry name" value="MFS transporter permease"/>
    <property type="match status" value="1"/>
</dbReference>
<evidence type="ECO:0000256" key="4">
    <source>
        <dbReference type="ARBA" id="ARBA00022989"/>
    </source>
</evidence>
<dbReference type="InterPro" id="IPR011701">
    <property type="entry name" value="MFS"/>
</dbReference>
<proteinExistence type="predicted"/>
<dbReference type="OrthoDB" id="9971669at2759"/>
<feature type="transmembrane region" description="Helical" evidence="6">
    <location>
        <begin position="84"/>
        <end position="101"/>
    </location>
</feature>
<feature type="transmembrane region" description="Helical" evidence="6">
    <location>
        <begin position="382"/>
        <end position="404"/>
    </location>
</feature>
<evidence type="ECO:0000259" key="7">
    <source>
        <dbReference type="PROSITE" id="PS50850"/>
    </source>
</evidence>
<accession>A0A5C3F8I3</accession>
<organism evidence="8 9">
    <name type="scientific">Pseudozyma flocculosa</name>
    <dbReference type="NCBI Taxonomy" id="84751"/>
    <lineage>
        <taxon>Eukaryota</taxon>
        <taxon>Fungi</taxon>
        <taxon>Dikarya</taxon>
        <taxon>Basidiomycota</taxon>
        <taxon>Ustilaginomycotina</taxon>
        <taxon>Ustilaginomycetes</taxon>
        <taxon>Ustilaginales</taxon>
        <taxon>Ustilaginaceae</taxon>
        <taxon>Pseudozyma</taxon>
    </lineage>
</organism>
<feature type="transmembrane region" description="Helical" evidence="6">
    <location>
        <begin position="438"/>
        <end position="458"/>
    </location>
</feature>
<comment type="subcellular location">
    <subcellularLocation>
        <location evidence="1">Membrane</location>
        <topology evidence="1">Multi-pass membrane protein</topology>
    </subcellularLocation>
</comment>
<gene>
    <name evidence="8" type="ORF">PSFLO_06255</name>
</gene>
<reference evidence="8 9" key="1">
    <citation type="submission" date="2018-03" db="EMBL/GenBank/DDBJ databases">
        <authorList>
            <person name="Guldener U."/>
        </authorList>
    </citation>
    <scope>NUCLEOTIDE SEQUENCE [LARGE SCALE GENOMIC DNA]</scope>
    <source>
        <strain evidence="8 9">DAOM196992</strain>
    </source>
</reference>
<dbReference type="Gene3D" id="1.20.1250.20">
    <property type="entry name" value="MFS general substrate transporter like domains"/>
    <property type="match status" value="2"/>
</dbReference>
<feature type="transmembrane region" description="Helical" evidence="6">
    <location>
        <begin position="411"/>
        <end position="432"/>
    </location>
</feature>
<dbReference type="InterPro" id="IPR020846">
    <property type="entry name" value="MFS_dom"/>
</dbReference>
<dbReference type="InterPro" id="IPR036259">
    <property type="entry name" value="MFS_trans_sf"/>
</dbReference>
<keyword evidence="4 6" id="KW-1133">Transmembrane helix</keyword>
<evidence type="ECO:0000313" key="9">
    <source>
        <dbReference type="Proteomes" id="UP000323386"/>
    </source>
</evidence>
<evidence type="ECO:0000256" key="1">
    <source>
        <dbReference type="ARBA" id="ARBA00004141"/>
    </source>
</evidence>
<evidence type="ECO:0000256" key="5">
    <source>
        <dbReference type="ARBA" id="ARBA00023136"/>
    </source>
</evidence>
<feature type="transmembrane region" description="Helical" evidence="6">
    <location>
        <begin position="173"/>
        <end position="194"/>
    </location>
</feature>
<keyword evidence="2" id="KW-0813">Transport</keyword>
<dbReference type="GO" id="GO:0022857">
    <property type="term" value="F:transmembrane transporter activity"/>
    <property type="evidence" value="ECO:0007669"/>
    <property type="project" value="InterPro"/>
</dbReference>
<sequence>MTTVATTDAVAPSRSIEAPSAPLAFDSRGVPISEDHARVWRRGVRQLDWRTVPPLTLLWLANFIDEYCSRSAAFQDLHLKGNQFSIALAIFYISYIMVELPSNFMLKRLSAKLWLPLLVFSWGIVTIGSSFVKNFAELAVIRVLLGVCEGGLLPGIPLYLATMYPRYMVQVRIAYFYAGASLAGAFGGLLASGLLQMDGLGGLAGWRWIFAIEGIATCAIAVIAYLWLPASVEAAKFLSTEEREVMLSAIDWDTHSMRVRNSGLDPIVLDSNNGYSQGQEMTHQLTWESKEIADTTTAAAIKEKEAMGAVTPAVSRGGAGAAGRVLEQEQFEWREVRRGLTEIQAWLSGIAYLCVCICLYSYTLFLPTILRGIYPDISTTRLQLLTVPPFVPATIGVVAVAYAADRAKMRVPFILGCLPFSIIGYIILLATSDPKTKYAAIFLISLGVYSAVPCILTIPINNSAGYYKRATVNALQLMVANCAGFVATFIYDAKWAPDYTPGHSVVLGALILAWILIALNGLYCRWENQKRANGERDSNWIRYQELVDQGLTKAPIGDRNPAFRFTI</sequence>
<dbReference type="PANTHER" id="PTHR43791">
    <property type="entry name" value="PERMEASE-RELATED"/>
    <property type="match status" value="1"/>
</dbReference>
<dbReference type="EMBL" id="OOIP01000022">
    <property type="protein sequence ID" value="SPO40773.1"/>
    <property type="molecule type" value="Genomic_DNA"/>
</dbReference>